<accession>A0A1S1WS46</accession>
<feature type="transmembrane region" description="Helical" evidence="1">
    <location>
        <begin position="398"/>
        <end position="415"/>
    </location>
</feature>
<dbReference type="RefSeq" id="WP_071110868.1">
    <property type="nucleotide sequence ID" value="NZ_CAWMOE010000035.1"/>
</dbReference>
<dbReference type="EMBL" id="MTBD01000028">
    <property type="protein sequence ID" value="PRP69833.1"/>
    <property type="molecule type" value="Genomic_DNA"/>
</dbReference>
<dbReference type="OrthoDB" id="8556356at2"/>
<sequence>MLTYSAQASQLAKPTEKPWVLLLLCFIWLWPGILGHDPWKPDEPYVLAVVQGMLHSGNWLLPTLQGAPYLENPPLYYWLAAGCVKLFSPWLLPAHDAARLSTPLLMALALLLAGMAGRDLIGRRHGRSVVMILIGCLGLVESGHQLTPVIASFTGFAAAFYALSLTLRSPGLAGALLGAASVATFLGGSLTDLMLIWLTALMLPAFSAWRCKNYALTLLLALMVALPAILVWPMLLLREYPAVFADWWANYCLGQTSGFKHIRMFHDFGYYTVNVLWFAFPAWPLALWTLYRQRQPLSPKLQLPLLFALMIALLLTLSDRASITDAMPLLLPLSILAAVELDTLRRGAAAFLNWFALMTFGLFGLLVWLGWAAMNYGWPAGLAGRAQYFSPFYQPHVSWWHAVGALVATLVWLWALTRPHLRGRQAITNWAAGLTLLWGLGMTLWLPWFDAAKSYRPVVQSMLRKLPAGGVSCVAAESHNRLALISWRYYAGMDLLPFPAGETPPCDYWLVVRDRQQGMAEPGWQVLWTGHRPREDNMTFALLQRLPPTQPSN</sequence>
<evidence type="ECO:0000313" key="2">
    <source>
        <dbReference type="EMBL" id="PRP69833.1"/>
    </source>
</evidence>
<feature type="transmembrane region" description="Helical" evidence="1">
    <location>
        <begin position="268"/>
        <end position="291"/>
    </location>
</feature>
<dbReference type="Proteomes" id="UP000239469">
    <property type="component" value="Unassembled WGS sequence"/>
</dbReference>
<feature type="transmembrane region" description="Helical" evidence="1">
    <location>
        <begin position="98"/>
        <end position="117"/>
    </location>
</feature>
<keyword evidence="1" id="KW-1133">Transmembrane helix</keyword>
<keyword evidence="1" id="KW-0472">Membrane</keyword>
<comment type="caution">
    <text evidence="2">The sequence shown here is derived from an EMBL/GenBank/DDBJ whole genome shotgun (WGS) entry which is preliminary data.</text>
</comment>
<protein>
    <recommendedName>
        <fullName evidence="4">Glycosyltransferase RgtA/B/C/D-like domain-containing protein</fullName>
    </recommendedName>
</protein>
<reference evidence="2 3" key="1">
    <citation type="submission" date="2017-01" db="EMBL/GenBank/DDBJ databases">
        <title>New insights into the genetic diversity of Chromobacterium isolated from tropical freshwater lake.</title>
        <authorList>
            <person name="Santos A.B."/>
            <person name="Nascimento A.M."/>
            <person name="Da Silva P.C."/>
        </authorList>
    </citation>
    <scope>NUCLEOTIDE SEQUENCE [LARGE SCALE GENOMIC DNA]</scope>
    <source>
        <strain evidence="2 3">56AF</strain>
    </source>
</reference>
<feature type="transmembrane region" description="Helical" evidence="1">
    <location>
        <begin position="351"/>
        <end position="378"/>
    </location>
</feature>
<evidence type="ECO:0008006" key="4">
    <source>
        <dbReference type="Google" id="ProtNLM"/>
    </source>
</evidence>
<evidence type="ECO:0000256" key="1">
    <source>
        <dbReference type="SAM" id="Phobius"/>
    </source>
</evidence>
<gene>
    <name evidence="2" type="ORF">BUE93_14190</name>
</gene>
<dbReference type="AlphaFoldDB" id="A0A1S1WS46"/>
<organism evidence="2 3">
    <name type="scientific">Chromobacterium amazonense</name>
    <dbReference type="NCBI Taxonomy" id="1382803"/>
    <lineage>
        <taxon>Bacteria</taxon>
        <taxon>Pseudomonadati</taxon>
        <taxon>Pseudomonadota</taxon>
        <taxon>Betaproteobacteria</taxon>
        <taxon>Neisseriales</taxon>
        <taxon>Chromobacteriaceae</taxon>
        <taxon>Chromobacterium</taxon>
    </lineage>
</organism>
<evidence type="ECO:0000313" key="3">
    <source>
        <dbReference type="Proteomes" id="UP000239469"/>
    </source>
</evidence>
<feature type="transmembrane region" description="Helical" evidence="1">
    <location>
        <begin position="215"/>
        <end position="235"/>
    </location>
</feature>
<proteinExistence type="predicted"/>
<keyword evidence="1" id="KW-0812">Transmembrane</keyword>
<feature type="transmembrane region" description="Helical" evidence="1">
    <location>
        <begin position="129"/>
        <end position="162"/>
    </location>
</feature>
<feature type="transmembrane region" description="Helical" evidence="1">
    <location>
        <begin position="174"/>
        <end position="203"/>
    </location>
</feature>
<name>A0A1S1WS46_9NEIS</name>
<feature type="transmembrane region" description="Helical" evidence="1">
    <location>
        <begin position="427"/>
        <end position="448"/>
    </location>
</feature>